<feature type="region of interest" description="Disordered" evidence="1">
    <location>
        <begin position="307"/>
        <end position="326"/>
    </location>
</feature>
<name>A0A7W5H3N7_9BACT</name>
<dbReference type="EMBL" id="JACHXU010000003">
    <property type="protein sequence ID" value="MBB3205477.1"/>
    <property type="molecule type" value="Genomic_DNA"/>
</dbReference>
<dbReference type="RefSeq" id="WP_184303069.1">
    <property type="nucleotide sequence ID" value="NZ_JACHXU010000003.1"/>
</dbReference>
<reference evidence="2 3" key="1">
    <citation type="submission" date="2020-08" db="EMBL/GenBank/DDBJ databases">
        <title>Genomic Encyclopedia of Type Strains, Phase III (KMG-III): the genomes of soil and plant-associated and newly described type strains.</title>
        <authorList>
            <person name="Whitman W."/>
        </authorList>
    </citation>
    <scope>NUCLEOTIDE SEQUENCE [LARGE SCALE GENOMIC DNA]</scope>
    <source>
        <strain evidence="2 3">CECT 8075</strain>
    </source>
</reference>
<sequence length="439" mass="49916">MSGHERGIVLSEWQTLDPTNCDALQGFFLDESQATSTTIQTLHDSRLIRLTELRHGLRVQAFSHVGRLKVGNLSITVLPKLPGTSMLNLLRYAYGFRNLRLLSNSPQFMEPCGFEDLLVAQLNVEAQELISRGLRRSYVPRDERLSSPRGRIDVGRLARDGGLLTATLPCRHYPRIENTKLNQVLRAGLELAGSMASGLMLRRESRRLALLMEESVSSVQLHAARLADAERSLSRLTESYEPALSIIRLLFNSQGVTLEDRSQADRLPGFLFDMNAFFQHLISRFLRENLPGYEVLDEQGLKQMMRYDPDYNPQRRPSPTPRPDYAVKQNGRVLTLLDAKYRDLWQRSLPREMLYQLVVYAISQPHRPIASILYPTAERQAKESRINIQDPVRGTKLGQVCLRPVNLQRIEELVSSDTRQAKELRTCEARRLAFGAAVA</sequence>
<dbReference type="Pfam" id="PF10117">
    <property type="entry name" value="McrBC"/>
    <property type="match status" value="1"/>
</dbReference>
<gene>
    <name evidence="2" type="ORF">FHS27_001277</name>
</gene>
<comment type="caution">
    <text evidence="2">The sequence shown here is derived from an EMBL/GenBank/DDBJ whole genome shotgun (WGS) entry which is preliminary data.</text>
</comment>
<organism evidence="2 3">
    <name type="scientific">Aporhodopirellula rubra</name>
    <dbReference type="NCBI Taxonomy" id="980271"/>
    <lineage>
        <taxon>Bacteria</taxon>
        <taxon>Pseudomonadati</taxon>
        <taxon>Planctomycetota</taxon>
        <taxon>Planctomycetia</taxon>
        <taxon>Pirellulales</taxon>
        <taxon>Pirellulaceae</taxon>
        <taxon>Aporhodopirellula</taxon>
    </lineage>
</organism>
<protein>
    <submittedName>
        <fullName evidence="2">5-methylcytosine-specific restriction enzyme subunit McrC</fullName>
    </submittedName>
</protein>
<dbReference type="AlphaFoldDB" id="A0A7W5H3N7"/>
<evidence type="ECO:0000256" key="1">
    <source>
        <dbReference type="SAM" id="MobiDB-lite"/>
    </source>
</evidence>
<dbReference type="InterPro" id="IPR019292">
    <property type="entry name" value="McrC"/>
</dbReference>
<dbReference type="PANTHER" id="PTHR38733">
    <property type="entry name" value="PROTEIN MCRC"/>
    <property type="match status" value="1"/>
</dbReference>
<evidence type="ECO:0000313" key="2">
    <source>
        <dbReference type="EMBL" id="MBB3205477.1"/>
    </source>
</evidence>
<proteinExistence type="predicted"/>
<dbReference type="PANTHER" id="PTHR38733:SF1">
    <property type="entry name" value="TYPE IV METHYL-DIRECTED RESTRICTION ENZYME ECOKMCRBC"/>
    <property type="match status" value="1"/>
</dbReference>
<accession>A0A7W5H3N7</accession>
<keyword evidence="3" id="KW-1185">Reference proteome</keyword>
<dbReference type="Proteomes" id="UP000536179">
    <property type="component" value="Unassembled WGS sequence"/>
</dbReference>
<evidence type="ECO:0000313" key="3">
    <source>
        <dbReference type="Proteomes" id="UP000536179"/>
    </source>
</evidence>